<protein>
    <submittedName>
        <fullName evidence="2">Uncharacterized protein</fullName>
    </submittedName>
</protein>
<dbReference type="AlphaFoldDB" id="A0AA48IB15"/>
<accession>A0AA48IB15</accession>
<dbReference type="EMBL" id="AP028213">
    <property type="protein sequence ID" value="BEI89507.1"/>
    <property type="molecule type" value="Genomic_DNA"/>
</dbReference>
<dbReference type="KEGG" id="ccac:CcaHIS019_0208690"/>
<dbReference type="Proteomes" id="UP001233271">
    <property type="component" value="Chromosome 2"/>
</dbReference>
<gene>
    <name evidence="2" type="ORF">CcaverHIS019_0208690</name>
</gene>
<dbReference type="GeneID" id="85493378"/>
<sequence length="286" mass="31834">MPPIINQNQWFPRCAMPMGPMLGGNNHQVSQYMSMITGGNAALQEEGLRSLVQLYTGGDDAAGLADVQQIETLVTLAKDESKRKIILEILKGRLALDWPYNYRALDIMSNLQPEHLIGLLDDISKYASPPAGVIGREHLKTVTNSFVDKVKAAKAKKEADEFEKKQKEMMAMWGPLWTNQPAAPVYPAHLFFPHTASQPVPYPYVPPGLNCPPVTWPSRAPEGWTSWVLHVALVNRTQVEPPPSHTPFSRVTFHALQPDPPKDSKVKEPVLQPIVYVPPKGKPKEK</sequence>
<dbReference type="RefSeq" id="XP_060454773.1">
    <property type="nucleotide sequence ID" value="XM_060597929.1"/>
</dbReference>
<feature type="region of interest" description="Disordered" evidence="1">
    <location>
        <begin position="255"/>
        <end position="286"/>
    </location>
</feature>
<keyword evidence="3" id="KW-1185">Reference proteome</keyword>
<proteinExistence type="predicted"/>
<evidence type="ECO:0000313" key="2">
    <source>
        <dbReference type="EMBL" id="BEI89507.1"/>
    </source>
</evidence>
<name>A0AA48IB15_9TREE</name>
<evidence type="ECO:0000256" key="1">
    <source>
        <dbReference type="SAM" id="MobiDB-lite"/>
    </source>
</evidence>
<organism evidence="2 3">
    <name type="scientific">Cutaneotrichosporon cavernicola</name>
    <dbReference type="NCBI Taxonomy" id="279322"/>
    <lineage>
        <taxon>Eukaryota</taxon>
        <taxon>Fungi</taxon>
        <taxon>Dikarya</taxon>
        <taxon>Basidiomycota</taxon>
        <taxon>Agaricomycotina</taxon>
        <taxon>Tremellomycetes</taxon>
        <taxon>Trichosporonales</taxon>
        <taxon>Trichosporonaceae</taxon>
        <taxon>Cutaneotrichosporon</taxon>
    </lineage>
</organism>
<reference evidence="2" key="1">
    <citation type="journal article" date="2023" name="BMC Genomics">
        <title>Chromosome-level genome assemblies of Cutaneotrichosporon spp. (Trichosporonales, Basidiomycota) reveal imbalanced evolution between nucleotide sequences and chromosome synteny.</title>
        <authorList>
            <person name="Kobayashi Y."/>
            <person name="Kayamori A."/>
            <person name="Aoki K."/>
            <person name="Shiwa Y."/>
            <person name="Matsutani M."/>
            <person name="Fujita N."/>
            <person name="Sugita T."/>
            <person name="Iwasaki W."/>
            <person name="Tanaka N."/>
            <person name="Takashima M."/>
        </authorList>
    </citation>
    <scope>NUCLEOTIDE SEQUENCE</scope>
    <source>
        <strain evidence="2">HIS019</strain>
    </source>
</reference>
<evidence type="ECO:0000313" key="3">
    <source>
        <dbReference type="Proteomes" id="UP001233271"/>
    </source>
</evidence>